<proteinExistence type="inferred from homology"/>
<dbReference type="PROSITE" id="PS51898">
    <property type="entry name" value="TYR_RECOMBINASE"/>
    <property type="match status" value="1"/>
</dbReference>
<evidence type="ECO:0000259" key="7">
    <source>
        <dbReference type="PROSITE" id="PS51900"/>
    </source>
</evidence>
<dbReference type="PANTHER" id="PTHR30349:SF64">
    <property type="entry name" value="PROPHAGE INTEGRASE INTD-RELATED"/>
    <property type="match status" value="1"/>
</dbReference>
<dbReference type="CDD" id="cd00796">
    <property type="entry name" value="INT_Rci_Hp1_C"/>
    <property type="match status" value="1"/>
</dbReference>
<gene>
    <name evidence="8" type="ORF">J3998_11120</name>
</gene>
<dbReference type="InterPro" id="IPR050090">
    <property type="entry name" value="Tyrosine_recombinase_XerCD"/>
</dbReference>
<dbReference type="PANTHER" id="PTHR30349">
    <property type="entry name" value="PHAGE INTEGRASE-RELATED"/>
    <property type="match status" value="1"/>
</dbReference>
<evidence type="ECO:0000256" key="1">
    <source>
        <dbReference type="ARBA" id="ARBA00008857"/>
    </source>
</evidence>
<sequence length="341" mass="40694">MSIYKRNTIWWVEFIAPDGTRIQRSTGTEDRKQAQEFEAKLKHDLWRVYHLGEKPRMLWKEAVIRFMREKQNKDQTNEISIFKYLDPYFGHMYVDEIRRMHIDGIIQQRLKEGVSNATINRLLQKLRAVLNKAHKEWEVKCDPPFVKLLKEPKKRVRWLTENEAYRLIQALPAHTADMVIFSLETGLRESNVTLLRWDQINLSERVIYIEGDDILKSEQAFVVPLSEKAVEVLKRQFGKHLERVFTFKGNPVRRANTKMFKETCKEIGLEDFRWHDLRHTWATWHVNRGTPLEVLQELGGWSDYKMVKRYAHFSHQHLHKYVNSTQNQFSTNFPTLAKFGQ</sequence>
<comment type="similarity">
    <text evidence="1">Belongs to the 'phage' integrase family.</text>
</comment>
<dbReference type="InterPro" id="IPR013762">
    <property type="entry name" value="Integrase-like_cat_sf"/>
</dbReference>
<evidence type="ECO:0000256" key="5">
    <source>
        <dbReference type="PROSITE-ProRule" id="PRU01248"/>
    </source>
</evidence>
<evidence type="ECO:0000259" key="6">
    <source>
        <dbReference type="PROSITE" id="PS51898"/>
    </source>
</evidence>
<reference evidence="8 9" key="1">
    <citation type="submission" date="2021-03" db="EMBL/GenBank/DDBJ databases">
        <title>Thiomicrorhabdus sp.nov.,novel sulfur-oxidizing bacteria isolated from coastal sediment.</title>
        <authorList>
            <person name="Liu X."/>
        </authorList>
    </citation>
    <scope>NUCLEOTIDE SEQUENCE [LARGE SCALE GENOMIC DNA]</scope>
    <source>
        <strain evidence="8 9">6S2-11</strain>
    </source>
</reference>
<evidence type="ECO:0000313" key="8">
    <source>
        <dbReference type="EMBL" id="MBO1928126.1"/>
    </source>
</evidence>
<accession>A0ABS3Q744</accession>
<evidence type="ECO:0000256" key="2">
    <source>
        <dbReference type="ARBA" id="ARBA00022908"/>
    </source>
</evidence>
<keyword evidence="4" id="KW-0233">DNA recombination</keyword>
<dbReference type="Pfam" id="PF00589">
    <property type="entry name" value="Phage_integrase"/>
    <property type="match status" value="1"/>
</dbReference>
<dbReference type="EMBL" id="JAGETV010000027">
    <property type="protein sequence ID" value="MBO1928126.1"/>
    <property type="molecule type" value="Genomic_DNA"/>
</dbReference>
<organism evidence="8 9">
    <name type="scientific">Thiomicrorhabdus marina</name>
    <dbReference type="NCBI Taxonomy" id="2818442"/>
    <lineage>
        <taxon>Bacteria</taxon>
        <taxon>Pseudomonadati</taxon>
        <taxon>Pseudomonadota</taxon>
        <taxon>Gammaproteobacteria</taxon>
        <taxon>Thiotrichales</taxon>
        <taxon>Piscirickettsiaceae</taxon>
        <taxon>Thiomicrorhabdus</taxon>
    </lineage>
</organism>
<keyword evidence="9" id="KW-1185">Reference proteome</keyword>
<keyword evidence="2" id="KW-0229">DNA integration</keyword>
<dbReference type="SUPFAM" id="SSF56349">
    <property type="entry name" value="DNA breaking-rejoining enzymes"/>
    <property type="match status" value="1"/>
</dbReference>
<feature type="domain" description="Core-binding (CB)" evidence="7">
    <location>
        <begin position="57"/>
        <end position="134"/>
    </location>
</feature>
<name>A0ABS3Q744_9GAMM</name>
<keyword evidence="3 5" id="KW-0238">DNA-binding</keyword>
<evidence type="ECO:0000313" key="9">
    <source>
        <dbReference type="Proteomes" id="UP000664835"/>
    </source>
</evidence>
<evidence type="ECO:0000256" key="3">
    <source>
        <dbReference type="ARBA" id="ARBA00023125"/>
    </source>
</evidence>
<dbReference type="Gene3D" id="1.10.443.10">
    <property type="entry name" value="Intergrase catalytic core"/>
    <property type="match status" value="1"/>
</dbReference>
<dbReference type="Proteomes" id="UP000664835">
    <property type="component" value="Unassembled WGS sequence"/>
</dbReference>
<dbReference type="Gene3D" id="1.10.150.130">
    <property type="match status" value="1"/>
</dbReference>
<dbReference type="InterPro" id="IPR011010">
    <property type="entry name" value="DNA_brk_join_enz"/>
</dbReference>
<feature type="domain" description="Tyr recombinase" evidence="6">
    <location>
        <begin position="154"/>
        <end position="323"/>
    </location>
</feature>
<dbReference type="InterPro" id="IPR010998">
    <property type="entry name" value="Integrase_recombinase_N"/>
</dbReference>
<dbReference type="InterPro" id="IPR044068">
    <property type="entry name" value="CB"/>
</dbReference>
<dbReference type="InterPro" id="IPR002104">
    <property type="entry name" value="Integrase_catalytic"/>
</dbReference>
<dbReference type="PROSITE" id="PS51900">
    <property type="entry name" value="CB"/>
    <property type="match status" value="1"/>
</dbReference>
<comment type="caution">
    <text evidence="8">The sequence shown here is derived from an EMBL/GenBank/DDBJ whole genome shotgun (WGS) entry which is preliminary data.</text>
</comment>
<evidence type="ECO:0000256" key="4">
    <source>
        <dbReference type="ARBA" id="ARBA00023172"/>
    </source>
</evidence>
<protein>
    <submittedName>
        <fullName evidence="8">Site-specific integrase</fullName>
    </submittedName>
</protein>